<sequence>MSTGSADATESLHGKLSDIANHLFMDREPSFVAPDAARQHGTTTAQPNNTVTNRTLQYTPANRHIFKDLTNQRRSASRREFTPLLQSAMRNNAMKNVASAAMPDSMAKSPELPMGDDAGDFSMSMEGLTRTSIQQPVQLESENSTPIPRRGGAGADNMLTLREQEKAIDEIQKENFGLKLRIFFLMQQLKATTPEALGGTLQQNVEMKAEQVAMKTELTKLKKQLTESEGKVAQLTADIAADLSSHEGLTDDEKVRLQQLLMDNKKTNDELFDARVEIQNLQKEMEDYRAQLDESDGERPEVQELKAAIEKLEDEIDRLKEETHSLNDELDEKDRQLEQTSDELKAAQLQIQELQETIEYLHSEDNGHSTSDKDENHKADVEELQQRLEELASELQKAQADATESKQRADRAVIDLHELLNRDQDVALDLAQSDVIKSEVNSLRARNDRLEEELSQLRNSHESAEKVYSSKIDNANMQIESLQLTIDRLKGMDRSGAGEPDIHELKQSLRESQITAQSLEQTVRDKDAEIAKLALKLNESQDIGRTAVDNDLLTTYQMQIDDEAELKEVAQRKADSLSKKNIALNRQIQGLQRELREKDTELSNLESQLKLSDARSVKNDSDKIKAQLKASQVELEAFKENATASQKNLQVAIKKLERERDHILSEHEASKRKLEATKLNFKKKLETLLGQKENKDRSLQALVHSRNQVASLEREISKLTKRHKGELKGLAMQIQYLRAKGDREHGFRADSAFLKRFFLLQISSFESCNKANLYMLEQMGIYPDKKHRSQRPTLKAVAHMMIAVIRMRNMRNEWLVQRKAKASLAVSLQNLICERNVHEFR</sequence>
<proteinExistence type="predicted"/>
<accession>A0ACC3T408</accession>
<dbReference type="Proteomes" id="UP001433508">
    <property type="component" value="Unassembled WGS sequence"/>
</dbReference>
<evidence type="ECO:0000313" key="2">
    <source>
        <dbReference type="Proteomes" id="UP001433508"/>
    </source>
</evidence>
<dbReference type="EMBL" id="MU971353">
    <property type="protein sequence ID" value="KAK9238684.1"/>
    <property type="molecule type" value="Genomic_DNA"/>
</dbReference>
<evidence type="ECO:0000313" key="1">
    <source>
        <dbReference type="EMBL" id="KAK9238684.1"/>
    </source>
</evidence>
<protein>
    <submittedName>
        <fullName evidence="1">Uncharacterized protein</fullName>
    </submittedName>
</protein>
<reference evidence="2" key="1">
    <citation type="journal article" date="2024" name="Front. Bioeng. Biotechnol.">
        <title>Genome-scale model development and genomic sequencing of the oleaginous clade Lipomyces.</title>
        <authorList>
            <person name="Czajka J.J."/>
            <person name="Han Y."/>
            <person name="Kim J."/>
            <person name="Mondo S.J."/>
            <person name="Hofstad B.A."/>
            <person name="Robles A."/>
            <person name="Haridas S."/>
            <person name="Riley R."/>
            <person name="LaButti K."/>
            <person name="Pangilinan J."/>
            <person name="Andreopoulos W."/>
            <person name="Lipzen A."/>
            <person name="Yan J."/>
            <person name="Wang M."/>
            <person name="Ng V."/>
            <person name="Grigoriev I.V."/>
            <person name="Spatafora J.W."/>
            <person name="Magnuson J.K."/>
            <person name="Baker S.E."/>
            <person name="Pomraning K.R."/>
        </authorList>
    </citation>
    <scope>NUCLEOTIDE SEQUENCE [LARGE SCALE GENOMIC DNA]</scope>
    <source>
        <strain evidence="2">CBS 7786</strain>
    </source>
</reference>
<comment type="caution">
    <text evidence="1">The sequence shown here is derived from an EMBL/GenBank/DDBJ whole genome shotgun (WGS) entry which is preliminary data.</text>
</comment>
<keyword evidence="2" id="KW-1185">Reference proteome</keyword>
<gene>
    <name evidence="1" type="ORF">V1525DRAFT_400238</name>
</gene>
<organism evidence="1 2">
    <name type="scientific">Lipomyces kononenkoae</name>
    <name type="common">Yeast</name>
    <dbReference type="NCBI Taxonomy" id="34357"/>
    <lineage>
        <taxon>Eukaryota</taxon>
        <taxon>Fungi</taxon>
        <taxon>Dikarya</taxon>
        <taxon>Ascomycota</taxon>
        <taxon>Saccharomycotina</taxon>
        <taxon>Lipomycetes</taxon>
        <taxon>Lipomycetales</taxon>
        <taxon>Lipomycetaceae</taxon>
        <taxon>Lipomyces</taxon>
    </lineage>
</organism>
<name>A0ACC3T408_LIPKO</name>